<organism evidence="9 10">
    <name type="scientific">Oryzias sinensis</name>
    <name type="common">Chinese medaka</name>
    <dbReference type="NCBI Taxonomy" id="183150"/>
    <lineage>
        <taxon>Eukaryota</taxon>
        <taxon>Metazoa</taxon>
        <taxon>Chordata</taxon>
        <taxon>Craniata</taxon>
        <taxon>Vertebrata</taxon>
        <taxon>Euteleostomi</taxon>
        <taxon>Actinopterygii</taxon>
        <taxon>Neopterygii</taxon>
        <taxon>Teleostei</taxon>
        <taxon>Neoteleostei</taxon>
        <taxon>Acanthomorphata</taxon>
        <taxon>Ovalentaria</taxon>
        <taxon>Atherinomorphae</taxon>
        <taxon>Beloniformes</taxon>
        <taxon>Adrianichthyidae</taxon>
        <taxon>Oryziinae</taxon>
        <taxon>Oryzias</taxon>
    </lineage>
</organism>
<dbReference type="GO" id="GO:0003714">
    <property type="term" value="F:transcription corepressor activity"/>
    <property type="evidence" value="ECO:0007669"/>
    <property type="project" value="TreeGrafter"/>
</dbReference>
<dbReference type="SUPFAM" id="SSF56112">
    <property type="entry name" value="Protein kinase-like (PK-like)"/>
    <property type="match status" value="1"/>
</dbReference>
<comment type="similarity">
    <text evidence="7">Belongs to the protein kinase superfamily.</text>
</comment>
<dbReference type="SMART" id="SM00220">
    <property type="entry name" value="S_TKc"/>
    <property type="match status" value="1"/>
</dbReference>
<protein>
    <recommendedName>
        <fullName evidence="8">Protein kinase domain-containing protein</fullName>
    </recommendedName>
</protein>
<dbReference type="GO" id="GO:0046332">
    <property type="term" value="F:SMAD binding"/>
    <property type="evidence" value="ECO:0007669"/>
    <property type="project" value="TreeGrafter"/>
</dbReference>
<evidence type="ECO:0000256" key="3">
    <source>
        <dbReference type="ARBA" id="ARBA00022741"/>
    </source>
</evidence>
<evidence type="ECO:0000313" key="10">
    <source>
        <dbReference type="Proteomes" id="UP000694383"/>
    </source>
</evidence>
<keyword evidence="4" id="KW-0418">Kinase</keyword>
<dbReference type="GO" id="GO:0042771">
    <property type="term" value="P:intrinsic apoptotic signaling pathway in response to DNA damage by p53 class mediator"/>
    <property type="evidence" value="ECO:0007669"/>
    <property type="project" value="TreeGrafter"/>
</dbReference>
<evidence type="ECO:0000256" key="6">
    <source>
        <dbReference type="PROSITE-ProRule" id="PRU10141"/>
    </source>
</evidence>
<evidence type="ECO:0000313" key="9">
    <source>
        <dbReference type="Ensembl" id="ENSOSIP00000016166.1"/>
    </source>
</evidence>
<proteinExistence type="inferred from homology"/>
<evidence type="ECO:0000256" key="2">
    <source>
        <dbReference type="ARBA" id="ARBA00022679"/>
    </source>
</evidence>
<dbReference type="GO" id="GO:0007224">
    <property type="term" value="P:smoothened signaling pathway"/>
    <property type="evidence" value="ECO:0007669"/>
    <property type="project" value="TreeGrafter"/>
</dbReference>
<sequence length="408" mass="46044">MSALPNVDASGTSVPPRAAEIFVGQALLSSSSAYSVKQFIGEGCYGQVARCLNRRTNREVAVKILKTDPNSGQDTENEVSILKVISVLNPDQCNIVRFFETFQHLIYKCLVFEMLEMDLYKLIHEVGYKPMFLCAIQPIAKQLLVALDALKSLGVVHTDIKPDNVMLVNGHEIRIKLIDFGLAALASQVQPGCRVQPIGYRAPEVSLGLPFTEAIDMWGVGCVLVFLYVADNFFSVTCEYQMMRRIVELLGQPEDRLLFAGLYTEKFFMQEEAAGGMTWRLMTEEEYSFVNNTEVKQDWSFFVPPNSLDGLVNMYPKEDAEHVDRLAFVDLVKRLLDLDGDQRISPSDALQQPFITRSHLCKQSDSRECRADAEELTDPSNKSLQRFQRFSKGIKKSFFCCWSPVVDL</sequence>
<dbReference type="Gene3D" id="3.30.200.20">
    <property type="entry name" value="Phosphorylase Kinase, domain 1"/>
    <property type="match status" value="1"/>
</dbReference>
<dbReference type="PROSITE" id="PS00108">
    <property type="entry name" value="PROTEIN_KINASE_ST"/>
    <property type="match status" value="1"/>
</dbReference>
<keyword evidence="10" id="KW-1185">Reference proteome</keyword>
<dbReference type="Pfam" id="PF00069">
    <property type="entry name" value="Pkinase"/>
    <property type="match status" value="1"/>
</dbReference>
<dbReference type="InterPro" id="IPR000719">
    <property type="entry name" value="Prot_kinase_dom"/>
</dbReference>
<evidence type="ECO:0000256" key="4">
    <source>
        <dbReference type="ARBA" id="ARBA00022777"/>
    </source>
</evidence>
<dbReference type="InterPro" id="IPR008271">
    <property type="entry name" value="Ser/Thr_kinase_AS"/>
</dbReference>
<dbReference type="AlphaFoldDB" id="A0A8C7XQ59"/>
<dbReference type="GO" id="GO:0004674">
    <property type="term" value="F:protein serine/threonine kinase activity"/>
    <property type="evidence" value="ECO:0007669"/>
    <property type="project" value="UniProtKB-KW"/>
</dbReference>
<dbReference type="PANTHER" id="PTHR24058:SF53">
    <property type="entry name" value="HOMEODOMAIN-INTERACTING PROTEIN KINASE 2"/>
    <property type="match status" value="1"/>
</dbReference>
<feature type="binding site" evidence="6">
    <location>
        <position position="63"/>
    </location>
    <ligand>
        <name>ATP</name>
        <dbReference type="ChEBI" id="CHEBI:30616"/>
    </ligand>
</feature>
<keyword evidence="3 6" id="KW-0547">Nucleotide-binding</keyword>
<dbReference type="GO" id="GO:0005524">
    <property type="term" value="F:ATP binding"/>
    <property type="evidence" value="ECO:0007669"/>
    <property type="project" value="UniProtKB-UniRule"/>
</dbReference>
<evidence type="ECO:0000259" key="8">
    <source>
        <dbReference type="PROSITE" id="PS50011"/>
    </source>
</evidence>
<keyword evidence="1 7" id="KW-0723">Serine/threonine-protein kinase</keyword>
<dbReference type="InterPro" id="IPR017441">
    <property type="entry name" value="Protein_kinase_ATP_BS"/>
</dbReference>
<dbReference type="PROSITE" id="PS00107">
    <property type="entry name" value="PROTEIN_KINASE_ATP"/>
    <property type="match status" value="1"/>
</dbReference>
<dbReference type="InterPro" id="IPR011009">
    <property type="entry name" value="Kinase-like_dom_sf"/>
</dbReference>
<dbReference type="PROSITE" id="PS50011">
    <property type="entry name" value="PROTEIN_KINASE_DOM"/>
    <property type="match status" value="1"/>
</dbReference>
<keyword evidence="5 6" id="KW-0067">ATP-binding</keyword>
<evidence type="ECO:0000256" key="1">
    <source>
        <dbReference type="ARBA" id="ARBA00022527"/>
    </source>
</evidence>
<dbReference type="PANTHER" id="PTHR24058">
    <property type="entry name" value="DUAL SPECIFICITY PROTEIN KINASE"/>
    <property type="match status" value="1"/>
</dbReference>
<evidence type="ECO:0000256" key="7">
    <source>
        <dbReference type="RuleBase" id="RU000304"/>
    </source>
</evidence>
<reference evidence="9" key="2">
    <citation type="submission" date="2025-09" db="UniProtKB">
        <authorList>
            <consortium name="Ensembl"/>
        </authorList>
    </citation>
    <scope>IDENTIFICATION</scope>
</reference>
<dbReference type="GO" id="GO:0003713">
    <property type="term" value="F:transcription coactivator activity"/>
    <property type="evidence" value="ECO:0007669"/>
    <property type="project" value="TreeGrafter"/>
</dbReference>
<name>A0A8C7XQ59_9TELE</name>
<accession>A0A8C7XQ59</accession>
<dbReference type="GO" id="GO:0016605">
    <property type="term" value="C:PML body"/>
    <property type="evidence" value="ECO:0007669"/>
    <property type="project" value="TreeGrafter"/>
</dbReference>
<dbReference type="InterPro" id="IPR050494">
    <property type="entry name" value="Ser_Thr_dual-spec_kinase"/>
</dbReference>
<reference evidence="9" key="1">
    <citation type="submission" date="2025-08" db="UniProtKB">
        <authorList>
            <consortium name="Ensembl"/>
        </authorList>
    </citation>
    <scope>IDENTIFICATION</scope>
</reference>
<dbReference type="Ensembl" id="ENSOSIT00000017079.1">
    <property type="protein sequence ID" value="ENSOSIP00000016166.1"/>
    <property type="gene ID" value="ENSOSIG00000008928.1"/>
</dbReference>
<dbReference type="GeneTree" id="ENSGT00940000164472"/>
<dbReference type="Proteomes" id="UP000694383">
    <property type="component" value="Unplaced"/>
</dbReference>
<evidence type="ECO:0000256" key="5">
    <source>
        <dbReference type="ARBA" id="ARBA00022840"/>
    </source>
</evidence>
<dbReference type="GO" id="GO:0004713">
    <property type="term" value="F:protein tyrosine kinase activity"/>
    <property type="evidence" value="ECO:0007669"/>
    <property type="project" value="TreeGrafter"/>
</dbReference>
<dbReference type="GO" id="GO:0045944">
    <property type="term" value="P:positive regulation of transcription by RNA polymerase II"/>
    <property type="evidence" value="ECO:0007669"/>
    <property type="project" value="TreeGrafter"/>
</dbReference>
<feature type="domain" description="Protein kinase" evidence="8">
    <location>
        <begin position="34"/>
        <end position="355"/>
    </location>
</feature>
<dbReference type="Gene3D" id="1.10.510.10">
    <property type="entry name" value="Transferase(Phosphotransferase) domain 1"/>
    <property type="match status" value="1"/>
</dbReference>
<keyword evidence="2" id="KW-0808">Transferase</keyword>
<dbReference type="GO" id="GO:0005737">
    <property type="term" value="C:cytoplasm"/>
    <property type="evidence" value="ECO:0007669"/>
    <property type="project" value="TreeGrafter"/>
</dbReference>